<sequence>MSDLDLIAQIDKKIQQLPSEAAIQVNEYVDSLLQTYLKQSEMQLDSLDEWTKSLVGLIPENTQTEELLRQEHQDGLLRKYQ</sequence>
<protein>
    <recommendedName>
        <fullName evidence="3">DUF2281 domain-containing protein</fullName>
    </recommendedName>
</protein>
<keyword evidence="2" id="KW-1185">Reference proteome</keyword>
<dbReference type="RefSeq" id="WP_086489003.1">
    <property type="nucleotide sequence ID" value="NZ_MSLT01000023.1"/>
</dbReference>
<comment type="caution">
    <text evidence="1">The sequence shown here is derived from an EMBL/GenBank/DDBJ whole genome shotgun (WGS) entry which is preliminary data.</text>
</comment>
<evidence type="ECO:0000313" key="2">
    <source>
        <dbReference type="Proteomes" id="UP000194798"/>
    </source>
</evidence>
<evidence type="ECO:0000313" key="1">
    <source>
        <dbReference type="EMBL" id="OUD12089.1"/>
    </source>
</evidence>
<evidence type="ECO:0008006" key="3">
    <source>
        <dbReference type="Google" id="ProtNLM"/>
    </source>
</evidence>
<gene>
    <name evidence="1" type="ORF">TPSD3_13235</name>
</gene>
<reference evidence="1 2" key="1">
    <citation type="submission" date="2016-12" db="EMBL/GenBank/DDBJ databases">
        <title>Thioflexothrix psekupsii D3 genome sequencing and assembly.</title>
        <authorList>
            <person name="Fomenkov A."/>
            <person name="Vincze T."/>
            <person name="Grabovich M."/>
            <person name="Anton B.P."/>
            <person name="Dubinina G."/>
            <person name="Orlova M."/>
            <person name="Belousova E."/>
            <person name="Roberts R.J."/>
        </authorList>
    </citation>
    <scope>NUCLEOTIDE SEQUENCE [LARGE SCALE GENOMIC DNA]</scope>
    <source>
        <strain evidence="1">D3</strain>
    </source>
</reference>
<accession>A0A251X4G9</accession>
<dbReference type="EMBL" id="MSLT01000023">
    <property type="protein sequence ID" value="OUD12089.1"/>
    <property type="molecule type" value="Genomic_DNA"/>
</dbReference>
<name>A0A251X4G9_9GAMM</name>
<proteinExistence type="predicted"/>
<dbReference type="AlphaFoldDB" id="A0A251X4G9"/>
<organism evidence="1 2">
    <name type="scientific">Thioflexithrix psekupsensis</name>
    <dbReference type="NCBI Taxonomy" id="1570016"/>
    <lineage>
        <taxon>Bacteria</taxon>
        <taxon>Pseudomonadati</taxon>
        <taxon>Pseudomonadota</taxon>
        <taxon>Gammaproteobacteria</taxon>
        <taxon>Thiotrichales</taxon>
        <taxon>Thioflexithrix</taxon>
    </lineage>
</organism>
<dbReference type="Proteomes" id="UP000194798">
    <property type="component" value="Unassembled WGS sequence"/>
</dbReference>